<sequence>MPSRRTLLAVSALTASAALVLAGCAGSGDAADTGKPFDPDEKVTIDFAFWGNDDRASRYNDLIAAFNEEYPNITVNPSFSDYPSFWEKRQTEAAGGNLPDVFQFSDSYLRQYAQSSNLLDLDTVSDYIDTTTFEDSLLGTGALDGVQYSLPTGYSLWANFVNDDLLAASGIDAPEGGTSAADFDDWMASVTDATGGNPYGGTDYTQRIQSFELVLRANGENLYTGDGELGFTEDELRDFWESGDGIRDGVVIPQQKLEELSPKSGFGAGATASEMSWSNFLGGYLADSGASSISMIAPPIAKKGAKDLYRQAGLQVAISANTEHPEASALFLDFVVNSAEAGEIFGTTLGYPASSSKLAGTTLEGVDKQVADYIDSQADRIGDAPPVPVAGYGSLEQKFWDLGKELGLGTLTVDDAVSQFFSEADSVLG</sequence>
<dbReference type="Gene3D" id="3.40.190.10">
    <property type="entry name" value="Periplasmic binding protein-like II"/>
    <property type="match status" value="2"/>
</dbReference>
<dbReference type="Proteomes" id="UP000320235">
    <property type="component" value="Unassembled WGS sequence"/>
</dbReference>
<feature type="signal peptide" evidence="1">
    <location>
        <begin position="1"/>
        <end position="30"/>
    </location>
</feature>
<keyword evidence="3" id="KW-1185">Reference proteome</keyword>
<evidence type="ECO:0000313" key="3">
    <source>
        <dbReference type="Proteomes" id="UP000320235"/>
    </source>
</evidence>
<dbReference type="InterPro" id="IPR006059">
    <property type="entry name" value="SBP"/>
</dbReference>
<dbReference type="SUPFAM" id="SSF53850">
    <property type="entry name" value="Periplasmic binding protein-like II"/>
    <property type="match status" value="1"/>
</dbReference>
<reference evidence="2 3" key="1">
    <citation type="submission" date="2019-06" db="EMBL/GenBank/DDBJ databases">
        <title>Sequencing the genomes of 1000 actinobacteria strains.</title>
        <authorList>
            <person name="Klenk H.-P."/>
        </authorList>
    </citation>
    <scope>NUCLEOTIDE SEQUENCE [LARGE SCALE GENOMIC DNA]</scope>
    <source>
        <strain evidence="2 3">DSM 105492</strain>
    </source>
</reference>
<evidence type="ECO:0000313" key="2">
    <source>
        <dbReference type="EMBL" id="TQM25245.1"/>
    </source>
</evidence>
<gene>
    <name evidence="2" type="ORF">FB391_2709</name>
</gene>
<dbReference type="OrthoDB" id="7918484at2"/>
<evidence type="ECO:0000256" key="1">
    <source>
        <dbReference type="SAM" id="SignalP"/>
    </source>
</evidence>
<dbReference type="PANTHER" id="PTHR43649">
    <property type="entry name" value="ARABINOSE-BINDING PROTEIN-RELATED"/>
    <property type="match status" value="1"/>
</dbReference>
<dbReference type="EMBL" id="VFPE01000003">
    <property type="protein sequence ID" value="TQM25245.1"/>
    <property type="molecule type" value="Genomic_DNA"/>
</dbReference>
<name>A0A543EUJ0_9MICO</name>
<feature type="chain" id="PRO_5021931017" evidence="1">
    <location>
        <begin position="31"/>
        <end position="429"/>
    </location>
</feature>
<dbReference type="PROSITE" id="PS51257">
    <property type="entry name" value="PROKAR_LIPOPROTEIN"/>
    <property type="match status" value="1"/>
</dbReference>
<keyword evidence="1" id="KW-0732">Signal</keyword>
<dbReference type="InterPro" id="IPR006311">
    <property type="entry name" value="TAT_signal"/>
</dbReference>
<dbReference type="PANTHER" id="PTHR43649:SF30">
    <property type="entry name" value="ABC TRANSPORTER SUBSTRATE-BINDING PROTEIN"/>
    <property type="match status" value="1"/>
</dbReference>
<proteinExistence type="predicted"/>
<dbReference type="Pfam" id="PF13416">
    <property type="entry name" value="SBP_bac_8"/>
    <property type="match status" value="1"/>
</dbReference>
<comment type="caution">
    <text evidence="2">The sequence shown here is derived from an EMBL/GenBank/DDBJ whole genome shotgun (WGS) entry which is preliminary data.</text>
</comment>
<dbReference type="AlphaFoldDB" id="A0A543EUJ0"/>
<dbReference type="PROSITE" id="PS51318">
    <property type="entry name" value="TAT"/>
    <property type="match status" value="1"/>
</dbReference>
<protein>
    <submittedName>
        <fullName evidence="2">Carbohydrate ABC transporter substrate-binding protein (CUT1 family)</fullName>
    </submittedName>
</protein>
<organism evidence="2 3">
    <name type="scientific">Microbacterium kyungheense</name>
    <dbReference type="NCBI Taxonomy" id="1263636"/>
    <lineage>
        <taxon>Bacteria</taxon>
        <taxon>Bacillati</taxon>
        <taxon>Actinomycetota</taxon>
        <taxon>Actinomycetes</taxon>
        <taxon>Micrococcales</taxon>
        <taxon>Microbacteriaceae</taxon>
        <taxon>Microbacterium</taxon>
    </lineage>
</organism>
<dbReference type="InterPro" id="IPR050490">
    <property type="entry name" value="Bact_solute-bd_prot1"/>
</dbReference>
<accession>A0A543EUJ0</accession>
<dbReference type="RefSeq" id="WP_141895103.1">
    <property type="nucleotide sequence ID" value="NZ_BAABLH010000002.1"/>
</dbReference>